<dbReference type="RefSeq" id="WP_229676319.1">
    <property type="nucleotide sequence ID" value="NZ_BMIG01000008.1"/>
</dbReference>
<dbReference type="SUPFAM" id="SSF46626">
    <property type="entry name" value="Cytochrome c"/>
    <property type="match status" value="2"/>
</dbReference>
<dbReference type="GO" id="GO:0009055">
    <property type="term" value="F:electron transfer activity"/>
    <property type="evidence" value="ECO:0007669"/>
    <property type="project" value="InterPro"/>
</dbReference>
<dbReference type="PROSITE" id="PS51007">
    <property type="entry name" value="CYTC"/>
    <property type="match status" value="2"/>
</dbReference>
<evidence type="ECO:0000313" key="7">
    <source>
        <dbReference type="EMBL" id="GGB02568.1"/>
    </source>
</evidence>
<feature type="signal peptide" evidence="5">
    <location>
        <begin position="1"/>
        <end position="22"/>
    </location>
</feature>
<accession>A0A916SKZ5</accession>
<comment type="caution">
    <text evidence="7">The sequence shown here is derived from an EMBL/GenBank/DDBJ whole genome shotgun (WGS) entry which is preliminary data.</text>
</comment>
<evidence type="ECO:0000256" key="1">
    <source>
        <dbReference type="ARBA" id="ARBA00022617"/>
    </source>
</evidence>
<evidence type="ECO:0000259" key="6">
    <source>
        <dbReference type="PROSITE" id="PS51007"/>
    </source>
</evidence>
<dbReference type="EMBL" id="BMIG01000008">
    <property type="protein sequence ID" value="GGB02568.1"/>
    <property type="molecule type" value="Genomic_DNA"/>
</dbReference>
<dbReference type="Proteomes" id="UP000620596">
    <property type="component" value="Unassembled WGS sequence"/>
</dbReference>
<dbReference type="InterPro" id="IPR009056">
    <property type="entry name" value="Cyt_c-like_dom"/>
</dbReference>
<keyword evidence="8" id="KW-1185">Reference proteome</keyword>
<keyword evidence="1 4" id="KW-0349">Heme</keyword>
<evidence type="ECO:0000313" key="8">
    <source>
        <dbReference type="Proteomes" id="UP000620596"/>
    </source>
</evidence>
<keyword evidence="3 4" id="KW-0408">Iron</keyword>
<dbReference type="PANTHER" id="PTHR35008:SF4">
    <property type="entry name" value="BLL4482 PROTEIN"/>
    <property type="match status" value="1"/>
</dbReference>
<feature type="domain" description="Cytochrome c" evidence="6">
    <location>
        <begin position="71"/>
        <end position="157"/>
    </location>
</feature>
<dbReference type="GO" id="GO:0020037">
    <property type="term" value="F:heme binding"/>
    <property type="evidence" value="ECO:0007669"/>
    <property type="project" value="InterPro"/>
</dbReference>
<evidence type="ECO:0000256" key="2">
    <source>
        <dbReference type="ARBA" id="ARBA00022723"/>
    </source>
</evidence>
<dbReference type="GO" id="GO:0046872">
    <property type="term" value="F:metal ion binding"/>
    <property type="evidence" value="ECO:0007669"/>
    <property type="project" value="UniProtKB-KW"/>
</dbReference>
<dbReference type="InterPro" id="IPR036909">
    <property type="entry name" value="Cyt_c-like_dom_sf"/>
</dbReference>
<dbReference type="AlphaFoldDB" id="A0A916SKZ5"/>
<evidence type="ECO:0000256" key="3">
    <source>
        <dbReference type="ARBA" id="ARBA00023004"/>
    </source>
</evidence>
<sequence length="278" mass="29627">MKKATLVLTTVAALLGVALAGAAVVVYSGVYNVAATSQHLQPVHSLLETTMRNSVRWRARNIATPPLDDAPRLLRGAALFRDHCVQCHGAPGVAQADIGKSMQPVPGPLVDALQRWRPREIYWITRHGIKMSGMPAWQFRLDDNAVWDVVAFVNALPTLSPQAYAQATRDAGAAPQRADAAAPLRAGNVERGKLALGQYACQACHTIPGITSSLPNVGPPLEGLASRSLIAGKLLNTPDNLVLWVRDPKAVKPLTAMPGMGVSEGDARDMAAYLATLR</sequence>
<feature type="chain" id="PRO_5037471659" description="Cytochrome c domain-containing protein" evidence="5">
    <location>
        <begin position="23"/>
        <end position="278"/>
    </location>
</feature>
<proteinExistence type="predicted"/>
<reference evidence="7" key="2">
    <citation type="submission" date="2020-09" db="EMBL/GenBank/DDBJ databases">
        <authorList>
            <person name="Sun Q."/>
            <person name="Zhou Y."/>
        </authorList>
    </citation>
    <scope>NUCLEOTIDE SEQUENCE</scope>
    <source>
        <strain evidence="7">CGMCC 1.15322</strain>
    </source>
</reference>
<keyword evidence="2 4" id="KW-0479">Metal-binding</keyword>
<organism evidence="7 8">
    <name type="scientific">Polaromonas eurypsychrophila</name>
    <dbReference type="NCBI Taxonomy" id="1614635"/>
    <lineage>
        <taxon>Bacteria</taxon>
        <taxon>Pseudomonadati</taxon>
        <taxon>Pseudomonadota</taxon>
        <taxon>Betaproteobacteria</taxon>
        <taxon>Burkholderiales</taxon>
        <taxon>Comamonadaceae</taxon>
        <taxon>Polaromonas</taxon>
    </lineage>
</organism>
<dbReference type="InterPro" id="IPR051459">
    <property type="entry name" value="Cytochrome_c-type_DH"/>
</dbReference>
<feature type="domain" description="Cytochrome c" evidence="6">
    <location>
        <begin position="187"/>
        <end position="278"/>
    </location>
</feature>
<evidence type="ECO:0000256" key="4">
    <source>
        <dbReference type="PROSITE-ProRule" id="PRU00433"/>
    </source>
</evidence>
<dbReference type="Pfam" id="PF00034">
    <property type="entry name" value="Cytochrom_C"/>
    <property type="match status" value="1"/>
</dbReference>
<dbReference type="Pfam" id="PF13442">
    <property type="entry name" value="Cytochrome_CBB3"/>
    <property type="match status" value="1"/>
</dbReference>
<keyword evidence="5" id="KW-0732">Signal</keyword>
<protein>
    <recommendedName>
        <fullName evidence="6">Cytochrome c domain-containing protein</fullName>
    </recommendedName>
</protein>
<dbReference type="Gene3D" id="1.10.760.10">
    <property type="entry name" value="Cytochrome c-like domain"/>
    <property type="match status" value="2"/>
</dbReference>
<name>A0A916SKZ5_9BURK</name>
<evidence type="ECO:0000256" key="5">
    <source>
        <dbReference type="SAM" id="SignalP"/>
    </source>
</evidence>
<gene>
    <name evidence="7" type="ORF">GCM10011496_24470</name>
</gene>
<dbReference type="PANTHER" id="PTHR35008">
    <property type="entry name" value="BLL4482 PROTEIN-RELATED"/>
    <property type="match status" value="1"/>
</dbReference>
<reference evidence="7" key="1">
    <citation type="journal article" date="2014" name="Int. J. Syst. Evol. Microbiol.">
        <title>Complete genome sequence of Corynebacterium casei LMG S-19264T (=DSM 44701T), isolated from a smear-ripened cheese.</title>
        <authorList>
            <consortium name="US DOE Joint Genome Institute (JGI-PGF)"/>
            <person name="Walter F."/>
            <person name="Albersmeier A."/>
            <person name="Kalinowski J."/>
            <person name="Ruckert C."/>
        </authorList>
    </citation>
    <scope>NUCLEOTIDE SEQUENCE</scope>
    <source>
        <strain evidence="7">CGMCC 1.15322</strain>
    </source>
</reference>